<evidence type="ECO:0000313" key="3">
    <source>
        <dbReference type="Proteomes" id="UP000315385"/>
    </source>
</evidence>
<dbReference type="Proteomes" id="UP000315385">
    <property type="component" value="Unassembled WGS sequence"/>
</dbReference>
<dbReference type="EMBL" id="SESI01000003">
    <property type="protein sequence ID" value="TQQ79721.1"/>
    <property type="molecule type" value="Genomic_DNA"/>
</dbReference>
<organism evidence="2 3">
    <name type="scientific">Halonotius roseus</name>
    <dbReference type="NCBI Taxonomy" id="2511997"/>
    <lineage>
        <taxon>Archaea</taxon>
        <taxon>Methanobacteriati</taxon>
        <taxon>Methanobacteriota</taxon>
        <taxon>Stenosarchaea group</taxon>
        <taxon>Halobacteria</taxon>
        <taxon>Halobacteriales</taxon>
        <taxon>Haloferacaceae</taxon>
        <taxon>Halonotius</taxon>
    </lineage>
</organism>
<proteinExistence type="predicted"/>
<feature type="domain" description="DUF7999" evidence="1">
    <location>
        <begin position="1"/>
        <end position="63"/>
    </location>
</feature>
<evidence type="ECO:0000313" key="2">
    <source>
        <dbReference type="EMBL" id="TQQ79721.1"/>
    </source>
</evidence>
<protein>
    <recommendedName>
        <fullName evidence="1">DUF7999 domain-containing protein</fullName>
    </recommendedName>
</protein>
<dbReference type="Pfam" id="PF26006">
    <property type="entry name" value="DUF7999"/>
    <property type="match status" value="1"/>
</dbReference>
<dbReference type="AlphaFoldDB" id="A0A544QM88"/>
<accession>A0A544QM88</accession>
<dbReference type="InterPro" id="IPR058312">
    <property type="entry name" value="DUF7999"/>
</dbReference>
<comment type="caution">
    <text evidence="2">The sequence shown here is derived from an EMBL/GenBank/DDBJ whole genome shotgun (WGS) entry which is preliminary data.</text>
</comment>
<gene>
    <name evidence="2" type="ORF">EWF95_10195</name>
</gene>
<dbReference type="OrthoDB" id="340706at2157"/>
<reference evidence="2 3" key="1">
    <citation type="submission" date="2019-02" db="EMBL/GenBank/DDBJ databases">
        <title>Halonotius sp. a new haloqrchaeon isolated from saline water.</title>
        <authorList>
            <person name="Duran-Viseras A."/>
            <person name="Sanchez-Porro C."/>
            <person name="Ventosa A."/>
        </authorList>
    </citation>
    <scope>NUCLEOTIDE SEQUENCE [LARGE SCALE GENOMIC DNA]</scope>
    <source>
        <strain evidence="2 3">F9-27</strain>
    </source>
</reference>
<evidence type="ECO:0000259" key="1">
    <source>
        <dbReference type="Pfam" id="PF26006"/>
    </source>
</evidence>
<sequence>MNPNNAINLLNPSANRVFQVVDYEDEELREELAALPAGKLVELRLDRIGGRANVWQARRPANVASLTP</sequence>
<keyword evidence="3" id="KW-1185">Reference proteome</keyword>
<name>A0A544QM88_9EURY</name>